<feature type="compositionally biased region" description="Basic and acidic residues" evidence="1">
    <location>
        <begin position="128"/>
        <end position="138"/>
    </location>
</feature>
<gene>
    <name evidence="2" type="ORF">O3P69_003191</name>
</gene>
<keyword evidence="3" id="KW-1185">Reference proteome</keyword>
<dbReference type="Proteomes" id="UP001487740">
    <property type="component" value="Unassembled WGS sequence"/>
</dbReference>
<dbReference type="EMBL" id="JARAKH010000010">
    <property type="protein sequence ID" value="KAK8400319.1"/>
    <property type="molecule type" value="Genomic_DNA"/>
</dbReference>
<sequence length="138" mass="14871">MTTGHQPDHHHHAGHCPDQRCLPSFTSELTNEHPFRSKPCSKNNSLHFSGVVPGGVVVAMVVVVEGRQSDQCGVSRAPNGDVPYPGAVAPLSSPAPGLHGLWSLRKNSIFLKQQTDMSPGENTSLAENSRRLEAPRSF</sequence>
<proteinExistence type="predicted"/>
<comment type="caution">
    <text evidence="2">The sequence shown here is derived from an EMBL/GenBank/DDBJ whole genome shotgun (WGS) entry which is preliminary data.</text>
</comment>
<organism evidence="2 3">
    <name type="scientific">Scylla paramamosain</name>
    <name type="common">Mud crab</name>
    <dbReference type="NCBI Taxonomy" id="85552"/>
    <lineage>
        <taxon>Eukaryota</taxon>
        <taxon>Metazoa</taxon>
        <taxon>Ecdysozoa</taxon>
        <taxon>Arthropoda</taxon>
        <taxon>Crustacea</taxon>
        <taxon>Multicrustacea</taxon>
        <taxon>Malacostraca</taxon>
        <taxon>Eumalacostraca</taxon>
        <taxon>Eucarida</taxon>
        <taxon>Decapoda</taxon>
        <taxon>Pleocyemata</taxon>
        <taxon>Brachyura</taxon>
        <taxon>Eubrachyura</taxon>
        <taxon>Portunoidea</taxon>
        <taxon>Portunidae</taxon>
        <taxon>Portuninae</taxon>
        <taxon>Scylla</taxon>
    </lineage>
</organism>
<dbReference type="AlphaFoldDB" id="A0AAW0UJH3"/>
<feature type="region of interest" description="Disordered" evidence="1">
    <location>
        <begin position="115"/>
        <end position="138"/>
    </location>
</feature>
<evidence type="ECO:0000313" key="3">
    <source>
        <dbReference type="Proteomes" id="UP001487740"/>
    </source>
</evidence>
<reference evidence="2 3" key="1">
    <citation type="submission" date="2023-03" db="EMBL/GenBank/DDBJ databases">
        <title>High-quality genome of Scylla paramamosain provides insights in environmental adaptation.</title>
        <authorList>
            <person name="Zhang L."/>
        </authorList>
    </citation>
    <scope>NUCLEOTIDE SEQUENCE [LARGE SCALE GENOMIC DNA]</scope>
    <source>
        <strain evidence="2">LZ_2023a</strain>
        <tissue evidence="2">Muscle</tissue>
    </source>
</reference>
<evidence type="ECO:0000256" key="1">
    <source>
        <dbReference type="SAM" id="MobiDB-lite"/>
    </source>
</evidence>
<protein>
    <submittedName>
        <fullName evidence="2">Uncharacterized protein</fullName>
    </submittedName>
</protein>
<accession>A0AAW0UJH3</accession>
<evidence type="ECO:0000313" key="2">
    <source>
        <dbReference type="EMBL" id="KAK8400319.1"/>
    </source>
</evidence>
<name>A0AAW0UJH3_SCYPA</name>
<feature type="compositionally biased region" description="Polar residues" evidence="1">
    <location>
        <begin position="115"/>
        <end position="127"/>
    </location>
</feature>